<feature type="transmembrane region" description="Helical" evidence="1">
    <location>
        <begin position="12"/>
        <end position="33"/>
    </location>
</feature>
<evidence type="ECO:0000313" key="3">
    <source>
        <dbReference type="Proteomes" id="UP001206236"/>
    </source>
</evidence>
<dbReference type="RefSeq" id="WP_256322208.1">
    <property type="nucleotide sequence ID" value="NZ_JANGCN010000020.1"/>
</dbReference>
<sequence length="177" mass="18431">MKKSNRKGFTLVELVVVIAIIGILAAILVPTMMNYVKKSKLKTANSNAKLVFTTVNNEAADMLVEGTSVTADASMKTASSKGNKIAANFGGTGDDAKAKLASAVWNALKDNGDGAGYCVYLLGNDGNVTFAQWSDVENPTGGVLGQYPNPCSKPDDANKAFRDTAYAKADWSAAAAG</sequence>
<gene>
    <name evidence="2" type="ORF">NE632_09465</name>
</gene>
<comment type="caution">
    <text evidence="2">The sequence shown here is derived from an EMBL/GenBank/DDBJ whole genome shotgun (WGS) entry which is preliminary data.</text>
</comment>
<dbReference type="SUPFAM" id="SSF54523">
    <property type="entry name" value="Pili subunits"/>
    <property type="match status" value="1"/>
</dbReference>
<organism evidence="2 3">
    <name type="scientific">Ruminococcus bicirculans</name>
    <name type="common">ex Wegman et al. 2014</name>
    <dbReference type="NCBI Taxonomy" id="1160721"/>
    <lineage>
        <taxon>Bacteria</taxon>
        <taxon>Bacillati</taxon>
        <taxon>Bacillota</taxon>
        <taxon>Clostridia</taxon>
        <taxon>Eubacteriales</taxon>
        <taxon>Oscillospiraceae</taxon>
        <taxon>Ruminococcus</taxon>
    </lineage>
</organism>
<keyword evidence="1" id="KW-0812">Transmembrane</keyword>
<dbReference type="PROSITE" id="PS00409">
    <property type="entry name" value="PROKAR_NTER_METHYL"/>
    <property type="match status" value="1"/>
</dbReference>
<keyword evidence="1" id="KW-0472">Membrane</keyword>
<dbReference type="InterPro" id="IPR045584">
    <property type="entry name" value="Pilin-like"/>
</dbReference>
<dbReference type="InterPro" id="IPR012902">
    <property type="entry name" value="N_methyl_site"/>
</dbReference>
<evidence type="ECO:0000313" key="2">
    <source>
        <dbReference type="EMBL" id="MCQ5153534.1"/>
    </source>
</evidence>
<proteinExistence type="predicted"/>
<dbReference type="Proteomes" id="UP001206236">
    <property type="component" value="Unassembled WGS sequence"/>
</dbReference>
<dbReference type="Gene3D" id="3.30.700.10">
    <property type="entry name" value="Glycoprotein, Type 4 Pilin"/>
    <property type="match status" value="1"/>
</dbReference>
<dbReference type="Pfam" id="PF07963">
    <property type="entry name" value="N_methyl"/>
    <property type="match status" value="1"/>
</dbReference>
<protein>
    <submittedName>
        <fullName evidence="2">Prepilin-type N-terminal cleavage/methylation domain-containing protein</fullName>
    </submittedName>
</protein>
<dbReference type="AlphaFoldDB" id="A0AAW5KNQ0"/>
<accession>A0AAW5KNQ0</accession>
<dbReference type="NCBIfam" id="TIGR02532">
    <property type="entry name" value="IV_pilin_GFxxxE"/>
    <property type="match status" value="1"/>
</dbReference>
<dbReference type="EMBL" id="JANGCN010000020">
    <property type="protein sequence ID" value="MCQ5153534.1"/>
    <property type="molecule type" value="Genomic_DNA"/>
</dbReference>
<dbReference type="PANTHER" id="PTHR30093">
    <property type="entry name" value="GENERAL SECRETION PATHWAY PROTEIN G"/>
    <property type="match status" value="1"/>
</dbReference>
<reference evidence="2" key="1">
    <citation type="submission" date="2022-06" db="EMBL/GenBank/DDBJ databases">
        <title>Isolation of gut microbiota from human fecal samples.</title>
        <authorList>
            <person name="Pamer E.G."/>
            <person name="Barat B."/>
            <person name="Waligurski E."/>
            <person name="Medina S."/>
            <person name="Paddock L."/>
            <person name="Mostad J."/>
        </authorList>
    </citation>
    <scope>NUCLEOTIDE SEQUENCE</scope>
    <source>
        <strain evidence="2">DFI.5.57</strain>
    </source>
</reference>
<name>A0AAW5KNQ0_9FIRM</name>
<evidence type="ECO:0000256" key="1">
    <source>
        <dbReference type="SAM" id="Phobius"/>
    </source>
</evidence>
<keyword evidence="1" id="KW-1133">Transmembrane helix</keyword>